<keyword evidence="3" id="KW-1185">Reference proteome</keyword>
<gene>
    <name evidence="2" type="ORF">EVAR_82910_1</name>
</gene>
<dbReference type="AlphaFoldDB" id="A0A4C1X4A2"/>
<dbReference type="EMBL" id="BGZK01000711">
    <property type="protein sequence ID" value="GBP57199.1"/>
    <property type="molecule type" value="Genomic_DNA"/>
</dbReference>
<proteinExistence type="predicted"/>
<organism evidence="2 3">
    <name type="scientific">Eumeta variegata</name>
    <name type="common">Bagworm moth</name>
    <name type="synonym">Eumeta japonica</name>
    <dbReference type="NCBI Taxonomy" id="151549"/>
    <lineage>
        <taxon>Eukaryota</taxon>
        <taxon>Metazoa</taxon>
        <taxon>Ecdysozoa</taxon>
        <taxon>Arthropoda</taxon>
        <taxon>Hexapoda</taxon>
        <taxon>Insecta</taxon>
        <taxon>Pterygota</taxon>
        <taxon>Neoptera</taxon>
        <taxon>Endopterygota</taxon>
        <taxon>Lepidoptera</taxon>
        <taxon>Glossata</taxon>
        <taxon>Ditrysia</taxon>
        <taxon>Tineoidea</taxon>
        <taxon>Psychidae</taxon>
        <taxon>Oiketicinae</taxon>
        <taxon>Eumeta</taxon>
    </lineage>
</organism>
<evidence type="ECO:0000256" key="1">
    <source>
        <dbReference type="SAM" id="MobiDB-lite"/>
    </source>
</evidence>
<feature type="region of interest" description="Disordered" evidence="1">
    <location>
        <begin position="92"/>
        <end position="117"/>
    </location>
</feature>
<dbReference type="Proteomes" id="UP000299102">
    <property type="component" value="Unassembled WGS sequence"/>
</dbReference>
<comment type="caution">
    <text evidence="2">The sequence shown here is derived from an EMBL/GenBank/DDBJ whole genome shotgun (WGS) entry which is preliminary data.</text>
</comment>
<evidence type="ECO:0000313" key="3">
    <source>
        <dbReference type="Proteomes" id="UP000299102"/>
    </source>
</evidence>
<sequence length="117" mass="13288">MIYLYTVPLSGDDSGCSIGSQECERYGPCVERATLKSPKAREVVYEEVRRDDCSLIFLSIFARRWEPIRVVRLALAPGQSGRPRVYLDLYRNRRTHRGTRPSDAGSIVPAGKENKTR</sequence>
<evidence type="ECO:0000313" key="2">
    <source>
        <dbReference type="EMBL" id="GBP57199.1"/>
    </source>
</evidence>
<name>A0A4C1X4A2_EUMVA</name>
<protein>
    <submittedName>
        <fullName evidence="2">Uncharacterized protein</fullName>
    </submittedName>
</protein>
<accession>A0A4C1X4A2</accession>
<reference evidence="2 3" key="1">
    <citation type="journal article" date="2019" name="Commun. Biol.">
        <title>The bagworm genome reveals a unique fibroin gene that provides high tensile strength.</title>
        <authorList>
            <person name="Kono N."/>
            <person name="Nakamura H."/>
            <person name="Ohtoshi R."/>
            <person name="Tomita M."/>
            <person name="Numata K."/>
            <person name="Arakawa K."/>
        </authorList>
    </citation>
    <scope>NUCLEOTIDE SEQUENCE [LARGE SCALE GENOMIC DNA]</scope>
</reference>